<dbReference type="Pfam" id="PF00657">
    <property type="entry name" value="Lipase_GDSL"/>
    <property type="match status" value="1"/>
</dbReference>
<evidence type="ECO:0000256" key="1">
    <source>
        <dbReference type="SAM" id="SignalP"/>
    </source>
</evidence>
<accession>A0ABT5HJ26</accession>
<dbReference type="Proteomes" id="UP001218579">
    <property type="component" value="Unassembled WGS sequence"/>
</dbReference>
<feature type="chain" id="PRO_5046980457" evidence="1">
    <location>
        <begin position="22"/>
        <end position="384"/>
    </location>
</feature>
<gene>
    <name evidence="3" type="ORF">PQU98_08495</name>
</gene>
<keyword evidence="4" id="KW-1185">Reference proteome</keyword>
<protein>
    <submittedName>
        <fullName evidence="3">GDSL-type esterase/lipase family protein</fullName>
    </submittedName>
</protein>
<feature type="domain" description="Carbohydrate esterase 2 N-terminal" evidence="2">
    <location>
        <begin position="70"/>
        <end position="161"/>
    </location>
</feature>
<sequence length="384" mass="42753">MMKPITTALLASLTLAASAQAQVSPTPLSEHVGGRTVTGITMRPIPGAKPQPMRLYPGRSITPTQMVVSHTHQWPGIYTEATFDGTGLIVRLNDSVNILRLYIDDQPPVTLTKPGQIDYEVKELHPGAHRIRLEKITESQSDTAKFEGFYIVGQGHELDTPTRARQIEFIGDSFTVGYGNTSPKRECTTDEVWATTDTSQAFGPMTAKFYNADYQINAFSGRGVVRNYDGFAGDKLPTLHNYTLFDGKTEYKAEGWQPQIIVIGLGTNDFSTALKPDEKWKNREDLRADYRKTYVTFVKTLRTKNPTAQFILMASDQSDGEIRDQVLQVEKTLEAQGETKVDTIIFTGLDYAGCHAHPSVADDLKLKGLLMDYINARPELWQGK</sequence>
<dbReference type="EMBL" id="JAQQKV010000002">
    <property type="protein sequence ID" value="MDC7676166.1"/>
    <property type="molecule type" value="Genomic_DNA"/>
</dbReference>
<dbReference type="InterPro" id="IPR052762">
    <property type="entry name" value="PCW_deacetylase/CE"/>
</dbReference>
<dbReference type="Gene3D" id="2.60.120.260">
    <property type="entry name" value="Galactose-binding domain-like"/>
    <property type="match status" value="1"/>
</dbReference>
<dbReference type="InterPro" id="IPR037461">
    <property type="entry name" value="CtCE2-like_dom"/>
</dbReference>
<evidence type="ECO:0000259" key="2">
    <source>
        <dbReference type="Pfam" id="PF17996"/>
    </source>
</evidence>
<evidence type="ECO:0000313" key="3">
    <source>
        <dbReference type="EMBL" id="MDC7676166.1"/>
    </source>
</evidence>
<dbReference type="InterPro" id="IPR036514">
    <property type="entry name" value="SGNH_hydro_sf"/>
</dbReference>
<dbReference type="InterPro" id="IPR040794">
    <property type="entry name" value="CE2_N"/>
</dbReference>
<keyword evidence="1" id="KW-0732">Signal</keyword>
<reference evidence="3 4" key="1">
    <citation type="submission" date="2023-01" db="EMBL/GenBank/DDBJ databases">
        <title>Novel species of the genus Asticcacaulis isolated from rivers.</title>
        <authorList>
            <person name="Lu H."/>
        </authorList>
    </citation>
    <scope>NUCLEOTIDE SEQUENCE [LARGE SCALE GENOMIC DNA]</scope>
    <source>
        <strain evidence="3 4">LKC15W</strain>
    </source>
</reference>
<comment type="caution">
    <text evidence="3">The sequence shown here is derived from an EMBL/GenBank/DDBJ whole genome shotgun (WGS) entry which is preliminary data.</text>
</comment>
<name>A0ABT5HJ26_9CAUL</name>
<feature type="signal peptide" evidence="1">
    <location>
        <begin position="1"/>
        <end position="21"/>
    </location>
</feature>
<dbReference type="CDD" id="cd01831">
    <property type="entry name" value="Endoglucanase_E_like"/>
    <property type="match status" value="1"/>
</dbReference>
<dbReference type="SUPFAM" id="SSF52266">
    <property type="entry name" value="SGNH hydrolase"/>
    <property type="match status" value="1"/>
</dbReference>
<dbReference type="PANTHER" id="PTHR37834">
    <property type="entry name" value="GDSL-LIKE LIPASE/ACYLHYDROLASE DOMAIN PROTEIN (AFU_ORTHOLOGUE AFUA_2G00620)"/>
    <property type="match status" value="1"/>
</dbReference>
<dbReference type="Gene3D" id="3.40.50.1110">
    <property type="entry name" value="SGNH hydrolase"/>
    <property type="match status" value="1"/>
</dbReference>
<dbReference type="Pfam" id="PF17996">
    <property type="entry name" value="CE2_N"/>
    <property type="match status" value="1"/>
</dbReference>
<evidence type="ECO:0000313" key="4">
    <source>
        <dbReference type="Proteomes" id="UP001218579"/>
    </source>
</evidence>
<organism evidence="3 4">
    <name type="scientific">Asticcacaulis machinosus</name>
    <dbReference type="NCBI Taxonomy" id="2984211"/>
    <lineage>
        <taxon>Bacteria</taxon>
        <taxon>Pseudomonadati</taxon>
        <taxon>Pseudomonadota</taxon>
        <taxon>Alphaproteobacteria</taxon>
        <taxon>Caulobacterales</taxon>
        <taxon>Caulobacteraceae</taxon>
        <taxon>Asticcacaulis</taxon>
    </lineage>
</organism>
<dbReference type="RefSeq" id="WP_272744516.1">
    <property type="nucleotide sequence ID" value="NZ_JAQQKV010000002.1"/>
</dbReference>
<proteinExistence type="predicted"/>
<dbReference type="InterPro" id="IPR001087">
    <property type="entry name" value="GDSL"/>
</dbReference>
<dbReference type="PANTHER" id="PTHR37834:SF2">
    <property type="entry name" value="ESTERASE, SGNH HYDROLASE-TYPE"/>
    <property type="match status" value="1"/>
</dbReference>